<dbReference type="Gene3D" id="3.40.50.2300">
    <property type="match status" value="1"/>
</dbReference>
<dbReference type="SUPFAM" id="SSF52172">
    <property type="entry name" value="CheY-like"/>
    <property type="match status" value="1"/>
</dbReference>
<dbReference type="RefSeq" id="WP_379934552.1">
    <property type="nucleotide sequence ID" value="NZ_JBHTHY010000007.1"/>
</dbReference>
<evidence type="ECO:0000256" key="1">
    <source>
        <dbReference type="PROSITE-ProRule" id="PRU00169"/>
    </source>
</evidence>
<dbReference type="EMBL" id="JBHTHY010000007">
    <property type="protein sequence ID" value="MFD0798009.1"/>
    <property type="molecule type" value="Genomic_DNA"/>
</dbReference>
<dbReference type="Pfam" id="PF00072">
    <property type="entry name" value="Response_reg"/>
    <property type="match status" value="1"/>
</dbReference>
<protein>
    <submittedName>
        <fullName evidence="3">Response regulator</fullName>
    </submittedName>
</protein>
<keyword evidence="1" id="KW-0597">Phosphoprotein</keyword>
<comment type="caution">
    <text evidence="3">The sequence shown here is derived from an EMBL/GenBank/DDBJ whole genome shotgun (WGS) entry which is preliminary data.</text>
</comment>
<evidence type="ECO:0000313" key="4">
    <source>
        <dbReference type="Proteomes" id="UP001597012"/>
    </source>
</evidence>
<accession>A0ABW3B4T7</accession>
<evidence type="ECO:0000259" key="2">
    <source>
        <dbReference type="PROSITE" id="PS50110"/>
    </source>
</evidence>
<reference evidence="4" key="1">
    <citation type="journal article" date="2019" name="Int. J. Syst. Evol. Microbiol.">
        <title>The Global Catalogue of Microorganisms (GCM) 10K type strain sequencing project: providing services to taxonomists for standard genome sequencing and annotation.</title>
        <authorList>
            <consortium name="The Broad Institute Genomics Platform"/>
            <consortium name="The Broad Institute Genome Sequencing Center for Infectious Disease"/>
            <person name="Wu L."/>
            <person name="Ma J."/>
        </authorList>
    </citation>
    <scope>NUCLEOTIDE SEQUENCE [LARGE SCALE GENOMIC DNA]</scope>
    <source>
        <strain evidence="4">CCUG 61948</strain>
    </source>
</reference>
<dbReference type="InterPro" id="IPR011006">
    <property type="entry name" value="CheY-like_superfamily"/>
</dbReference>
<dbReference type="InterPro" id="IPR001789">
    <property type="entry name" value="Sig_transdc_resp-reg_receiver"/>
</dbReference>
<keyword evidence="4" id="KW-1185">Reference proteome</keyword>
<dbReference type="PROSITE" id="PS50110">
    <property type="entry name" value="RESPONSE_REGULATORY"/>
    <property type="match status" value="1"/>
</dbReference>
<name>A0ABW3B4T7_9FLAO</name>
<dbReference type="SMART" id="SM00448">
    <property type="entry name" value="REC"/>
    <property type="match status" value="1"/>
</dbReference>
<feature type="modified residue" description="4-aspartylphosphate" evidence="1">
    <location>
        <position position="63"/>
    </location>
</feature>
<sequence length="221" mass="25488">MNIFRILIIDDHPFICLGLKLFLDNWSEKEPTTRVNCTLANTLTDGLTTFSKDPLAFDLVILDIRMPPCPNEKLFSGEDLGLRIKRLRPKIKIMVITSLIDQHQLFSIFKSLNPDAMLVKSDIDDVTFIKAIKNVMNNKPYYSGEFSMAIRHRLQNDRLLPEDRQILYYLSKGIPTKDLPKKIALSLSSIEKRKNLLRKHFGLNGHNDLELVHLAREKGFL</sequence>
<organism evidence="3 4">
    <name type="scientific">Maribacter chungangensis</name>
    <dbReference type="NCBI Taxonomy" id="1069117"/>
    <lineage>
        <taxon>Bacteria</taxon>
        <taxon>Pseudomonadati</taxon>
        <taxon>Bacteroidota</taxon>
        <taxon>Flavobacteriia</taxon>
        <taxon>Flavobacteriales</taxon>
        <taxon>Flavobacteriaceae</taxon>
        <taxon>Maribacter</taxon>
    </lineage>
</organism>
<evidence type="ECO:0000313" key="3">
    <source>
        <dbReference type="EMBL" id="MFD0798009.1"/>
    </source>
</evidence>
<feature type="domain" description="Response regulatory" evidence="2">
    <location>
        <begin position="5"/>
        <end position="135"/>
    </location>
</feature>
<proteinExistence type="predicted"/>
<dbReference type="Proteomes" id="UP001597012">
    <property type="component" value="Unassembled WGS sequence"/>
</dbReference>
<gene>
    <name evidence="3" type="ORF">ACFQZJ_11085</name>
</gene>